<evidence type="ECO:0000313" key="1">
    <source>
        <dbReference type="EMBL" id="GGC73881.1"/>
    </source>
</evidence>
<comment type="caution">
    <text evidence="1">The sequence shown here is derived from an EMBL/GenBank/DDBJ whole genome shotgun (WGS) entry which is preliminary data.</text>
</comment>
<name>A0ABQ1NEF7_9BURK</name>
<evidence type="ECO:0000313" key="2">
    <source>
        <dbReference type="Proteomes" id="UP000602004"/>
    </source>
</evidence>
<gene>
    <name evidence="1" type="ORF">GCM10011400_72600</name>
</gene>
<organism evidence="1 2">
    <name type="scientific">Paraburkholderia caffeinilytica</name>
    <dbReference type="NCBI Taxonomy" id="1761016"/>
    <lineage>
        <taxon>Bacteria</taxon>
        <taxon>Pseudomonadati</taxon>
        <taxon>Pseudomonadota</taxon>
        <taxon>Betaproteobacteria</taxon>
        <taxon>Burkholderiales</taxon>
        <taxon>Burkholderiaceae</taxon>
        <taxon>Paraburkholderia</taxon>
    </lineage>
</organism>
<keyword evidence="2" id="KW-1185">Reference proteome</keyword>
<dbReference type="Proteomes" id="UP000602004">
    <property type="component" value="Unassembled WGS sequence"/>
</dbReference>
<dbReference type="EMBL" id="BMHL01000029">
    <property type="protein sequence ID" value="GGC73881.1"/>
    <property type="molecule type" value="Genomic_DNA"/>
</dbReference>
<protein>
    <submittedName>
        <fullName evidence="1">Uncharacterized protein</fullName>
    </submittedName>
</protein>
<sequence>MNASPLPTSPEIANPGEMIRRPLRDLLRQLPSLPVTEGGQPDYVAADPDLLVRLAESAELALQIVHGGFSAIGLQQSYTAQQIGGGEIRTSHPAAVGRLMVEHGEGPAYAQALLFECRRHTAD</sequence>
<proteinExistence type="predicted"/>
<reference evidence="2" key="1">
    <citation type="journal article" date="2019" name="Int. J. Syst. Evol. Microbiol.">
        <title>The Global Catalogue of Microorganisms (GCM) 10K type strain sequencing project: providing services to taxonomists for standard genome sequencing and annotation.</title>
        <authorList>
            <consortium name="The Broad Institute Genomics Platform"/>
            <consortium name="The Broad Institute Genome Sequencing Center for Infectious Disease"/>
            <person name="Wu L."/>
            <person name="Ma J."/>
        </authorList>
    </citation>
    <scope>NUCLEOTIDE SEQUENCE [LARGE SCALE GENOMIC DNA]</scope>
    <source>
        <strain evidence="2">CGMCC 1.15103</strain>
    </source>
</reference>
<accession>A0ABQ1NEF7</accession>
<dbReference type="RefSeq" id="WP_162831410.1">
    <property type="nucleotide sequence ID" value="NZ_BMHL01000029.1"/>
</dbReference>